<gene>
    <name evidence="1" type="ordered locus">Sph21_3480</name>
</gene>
<reference evidence="1" key="1">
    <citation type="submission" date="2011-03" db="EMBL/GenBank/DDBJ databases">
        <title>Complete sequence of Sphingobacterium sp. 21.</title>
        <authorList>
            <consortium name="US DOE Joint Genome Institute"/>
            <person name="Lucas S."/>
            <person name="Copeland A."/>
            <person name="Lapidus A."/>
            <person name="Cheng J.-F."/>
            <person name="Goodwin L."/>
            <person name="Pitluck S."/>
            <person name="Davenport K."/>
            <person name="Detter J.C."/>
            <person name="Han C."/>
            <person name="Tapia R."/>
            <person name="Land M."/>
            <person name="Hauser L."/>
            <person name="Kyrpides N."/>
            <person name="Ivanova N."/>
            <person name="Ovchinnikova G."/>
            <person name="Pagani I."/>
            <person name="Siebers A.K."/>
            <person name="Allgaier M."/>
            <person name="Thelen M.P."/>
            <person name="Hugenholtz P."/>
            <person name="Woyke T."/>
        </authorList>
    </citation>
    <scope>NUCLEOTIDE SEQUENCE</scope>
    <source>
        <strain evidence="1">21</strain>
    </source>
</reference>
<dbReference type="OrthoDB" id="930568at2"/>
<name>F4C2E0_SPHS2</name>
<sequence>MKNTLRTLRIAVPLFVAFLFGCFLAQASGVPEYAISAGIATVGASFLLKMEPGMLAETIPSTNNPDISALANYAGKYARQLFAVMRNGLDIANDVTVRPGIKHKENLTKLDIAHGIEAYKEDFNLNAGDVKYTPRTIEVELLKRDLRINPLKYRTTWMAEVMKPGVNVTDIPYAQFFWRELLASIAEEVNNDAYYAVKGDGLSFSTSVTGFAKIIADAITADEITPVATGAITNNNAVAAVEAVANDMPVTLQKKGFDIDFSYNLWQKYQFDYRERYGKYVQRNKDGFFTVDAFGPKVKLNPVTWMGNSQRILAAPKEELIMGVDALGDMDKIEIDRRFELMDVRILFALGFQIRELKNIRVNDQEELVTTP</sequence>
<accession>F4C2E0</accession>
<dbReference type="HOGENOM" id="CLU_908813_0_0_10"/>
<proteinExistence type="predicted"/>
<dbReference type="AlphaFoldDB" id="F4C2E0"/>
<dbReference type="KEGG" id="shg:Sph21_3480"/>
<dbReference type="PROSITE" id="PS51257">
    <property type="entry name" value="PROKAR_LIPOPROTEIN"/>
    <property type="match status" value="1"/>
</dbReference>
<dbReference type="PATRIC" id="fig|743722.3.peg.3721"/>
<evidence type="ECO:0000313" key="1">
    <source>
        <dbReference type="EMBL" id="ADZ80018.1"/>
    </source>
</evidence>
<organism evidence="1">
    <name type="scientific">Sphingobacterium sp. (strain 21)</name>
    <dbReference type="NCBI Taxonomy" id="743722"/>
    <lineage>
        <taxon>Bacteria</taxon>
        <taxon>Pseudomonadati</taxon>
        <taxon>Bacteroidota</taxon>
        <taxon>Sphingobacteriia</taxon>
        <taxon>Sphingobacteriales</taxon>
        <taxon>Sphingobacteriaceae</taxon>
        <taxon>Sphingobacterium</taxon>
    </lineage>
</organism>
<dbReference type="EMBL" id="CP002584">
    <property type="protein sequence ID" value="ADZ80018.1"/>
    <property type="molecule type" value="Genomic_DNA"/>
</dbReference>
<dbReference type="eggNOG" id="ENOG5030WWM">
    <property type="taxonomic scope" value="Bacteria"/>
</dbReference>
<dbReference type="STRING" id="743722.Sph21_3480"/>
<protein>
    <recommendedName>
        <fullName evidence="2">Phage major capsid protein</fullName>
    </recommendedName>
</protein>
<evidence type="ECO:0008006" key="2">
    <source>
        <dbReference type="Google" id="ProtNLM"/>
    </source>
</evidence>